<organism evidence="9 10">
    <name type="scientific">Desulfoluna limicola</name>
    <dbReference type="NCBI Taxonomy" id="2810562"/>
    <lineage>
        <taxon>Bacteria</taxon>
        <taxon>Pseudomonadati</taxon>
        <taxon>Thermodesulfobacteriota</taxon>
        <taxon>Desulfobacteria</taxon>
        <taxon>Desulfobacterales</taxon>
        <taxon>Desulfolunaceae</taxon>
        <taxon>Desulfoluna</taxon>
    </lineage>
</organism>
<dbReference type="SUPFAM" id="SSF53056">
    <property type="entry name" value="beta-carbonic anhydrase, cab"/>
    <property type="match status" value="1"/>
</dbReference>
<dbReference type="NCBIfam" id="NF007756">
    <property type="entry name" value="PRK10437.1"/>
    <property type="match status" value="1"/>
</dbReference>
<evidence type="ECO:0000256" key="1">
    <source>
        <dbReference type="ARBA" id="ARBA00001947"/>
    </source>
</evidence>
<name>A0ABM7PIN6_9BACT</name>
<evidence type="ECO:0000256" key="4">
    <source>
        <dbReference type="ARBA" id="ARBA00022723"/>
    </source>
</evidence>
<evidence type="ECO:0000256" key="2">
    <source>
        <dbReference type="ARBA" id="ARBA00006217"/>
    </source>
</evidence>
<comment type="similarity">
    <text evidence="2 8">Belongs to the beta-class carbonic anhydrase family.</text>
</comment>
<comment type="function">
    <text evidence="8">Reversible hydration of carbon dioxide.</text>
</comment>
<dbReference type="PANTHER" id="PTHR11002:SF76">
    <property type="entry name" value="CARBONIC ANHYDRASE"/>
    <property type="match status" value="1"/>
</dbReference>
<evidence type="ECO:0000256" key="8">
    <source>
        <dbReference type="RuleBase" id="RU003956"/>
    </source>
</evidence>
<comment type="cofactor">
    <cofactor evidence="1">
        <name>Zn(2+)</name>
        <dbReference type="ChEBI" id="CHEBI:29105"/>
    </cofactor>
</comment>
<dbReference type="PANTHER" id="PTHR11002">
    <property type="entry name" value="CARBONIC ANHYDRASE"/>
    <property type="match status" value="1"/>
</dbReference>
<sequence>MNQGRRMGELKKLLNNNREWSEQVTREQADFFTKLANQQKPKYLWIGCSDSRVPANELVGLQPGEVFVHRNVANLVIHTDFNCLSVIQYAVEVLNIRDIIVCGHYGCGGVHEAIENSSQGLVNNWLRHLRDIKFSHENYFNTIDDPELVNDRLCELNIIRQVKNVCRTTTVEVAWDEGKELTVHGWIYNISNGLLQDLDVSVNSPDSIKPVTDRAVRQVYARTEKIHDS</sequence>
<dbReference type="InterPro" id="IPR015892">
    <property type="entry name" value="Carbonic_anhydrase_CS"/>
</dbReference>
<evidence type="ECO:0000313" key="10">
    <source>
        <dbReference type="Proteomes" id="UP001320148"/>
    </source>
</evidence>
<evidence type="ECO:0000313" key="9">
    <source>
        <dbReference type="EMBL" id="BCS97024.1"/>
    </source>
</evidence>
<dbReference type="Pfam" id="PF00484">
    <property type="entry name" value="Pro_CA"/>
    <property type="match status" value="1"/>
</dbReference>
<dbReference type="PROSITE" id="PS00705">
    <property type="entry name" value="PROK_CO2_ANHYDRASE_2"/>
    <property type="match status" value="1"/>
</dbReference>
<dbReference type="CDD" id="cd00883">
    <property type="entry name" value="beta_CA_cladeA"/>
    <property type="match status" value="1"/>
</dbReference>
<reference evidence="9 10" key="1">
    <citation type="submission" date="2021-02" db="EMBL/GenBank/DDBJ databases">
        <title>Complete genome of Desulfoluna sp. strain ASN36.</title>
        <authorList>
            <person name="Takahashi A."/>
            <person name="Kojima H."/>
            <person name="Fukui M."/>
        </authorList>
    </citation>
    <scope>NUCLEOTIDE SEQUENCE [LARGE SCALE GENOMIC DNA]</scope>
    <source>
        <strain evidence="9 10">ASN36</strain>
    </source>
</reference>
<dbReference type="Proteomes" id="UP001320148">
    <property type="component" value="Chromosome"/>
</dbReference>
<evidence type="ECO:0000256" key="6">
    <source>
        <dbReference type="ARBA" id="ARBA00023239"/>
    </source>
</evidence>
<proteinExistence type="inferred from homology"/>
<accession>A0ABM7PIN6</accession>
<protein>
    <recommendedName>
        <fullName evidence="3 8">Carbonic anhydrase</fullName>
        <ecNumber evidence="3 8">4.2.1.1</ecNumber>
    </recommendedName>
    <alternativeName>
        <fullName evidence="8">Carbonate dehydratase</fullName>
    </alternativeName>
</protein>
<dbReference type="PROSITE" id="PS00704">
    <property type="entry name" value="PROK_CO2_ANHYDRASE_1"/>
    <property type="match status" value="1"/>
</dbReference>
<evidence type="ECO:0000256" key="5">
    <source>
        <dbReference type="ARBA" id="ARBA00022833"/>
    </source>
</evidence>
<dbReference type="InterPro" id="IPR036874">
    <property type="entry name" value="Carbonic_anhydrase_sf"/>
</dbReference>
<keyword evidence="10" id="KW-1185">Reference proteome</keyword>
<dbReference type="EMBL" id="AP024488">
    <property type="protein sequence ID" value="BCS97024.1"/>
    <property type="molecule type" value="Genomic_DNA"/>
</dbReference>
<keyword evidence="5 8" id="KW-0862">Zinc</keyword>
<keyword evidence="6 8" id="KW-0456">Lyase</keyword>
<evidence type="ECO:0000256" key="3">
    <source>
        <dbReference type="ARBA" id="ARBA00012925"/>
    </source>
</evidence>
<dbReference type="Gene3D" id="3.40.1050.10">
    <property type="entry name" value="Carbonic anhydrase"/>
    <property type="match status" value="1"/>
</dbReference>
<comment type="catalytic activity">
    <reaction evidence="7 8">
        <text>hydrogencarbonate + H(+) = CO2 + H2O</text>
        <dbReference type="Rhea" id="RHEA:10748"/>
        <dbReference type="ChEBI" id="CHEBI:15377"/>
        <dbReference type="ChEBI" id="CHEBI:15378"/>
        <dbReference type="ChEBI" id="CHEBI:16526"/>
        <dbReference type="ChEBI" id="CHEBI:17544"/>
        <dbReference type="EC" id="4.2.1.1"/>
    </reaction>
</comment>
<dbReference type="InterPro" id="IPR001765">
    <property type="entry name" value="Carbonic_anhydrase"/>
</dbReference>
<dbReference type="SMART" id="SM00947">
    <property type="entry name" value="Pro_CA"/>
    <property type="match status" value="1"/>
</dbReference>
<keyword evidence="4" id="KW-0479">Metal-binding</keyword>
<gene>
    <name evidence="9" type="ORF">DSLASN_26560</name>
</gene>
<evidence type="ECO:0000256" key="7">
    <source>
        <dbReference type="ARBA" id="ARBA00048348"/>
    </source>
</evidence>
<dbReference type="EC" id="4.2.1.1" evidence="3 8"/>